<dbReference type="AlphaFoldDB" id="A0A2H0XDM9"/>
<evidence type="ECO:0000256" key="1">
    <source>
        <dbReference type="SAM" id="Phobius"/>
    </source>
</evidence>
<sequence length="597" mass="66353">MTMSKNGKKVIISGVLVAVAFFIISYLVIPLIAIISLSKKMPKRIAPIKSALVNQEMDLLVFELEYLREDVTKLNSNSQRLKMFSFLPFVGGYFTDIDTICSLSLDMVDTAIKLFGSLEKAIPNVDFKGWEATKEEEAARQTSLTEISNFLSSELPTYKEKVWAMSKKLESIDASRYPESFKGIPVRDYLIQAQSFSKISSESFNDIVALVGIAPGLLGDAETKHYLVFLQNDKELRPSGGTLESYAVFTINRGNLSLAKSGDAMVFDSAKLFYDRPPQYINRYLGLNRFLIRDGAYSPDFKESARAVEKLWISTQGALEVDGVIMLNTSFISSLLDVVGEVEITNGGSLDKNNAKSKLQSLFLLSGSRSQNDKDQKNLIGAFLFEVMRKVFLVPVSGRIELAKNVGKELASGNLLVYLDYQTAEDLLEKYHFSGTVRESEGDYLYISNANVGRDKSNLFVKQSVVYETKDAGGAVTATLTVSYKNNGDYDAALNRGYKNFVQVLVPEGSKIIKSTGFRDFVGNGEGFGKTIFSGYLEVSPKQEAQFSLEYTLPNSDKNYNLLIQKQPGLNDSSYKVTVNGKTEEFVLEKDKVINNQ</sequence>
<gene>
    <name evidence="2" type="ORF">COT49_02850</name>
</gene>
<name>A0A2H0XDM9_UNCKA</name>
<feature type="transmembrane region" description="Helical" evidence="1">
    <location>
        <begin position="12"/>
        <end position="37"/>
    </location>
</feature>
<dbReference type="Pfam" id="PF13196">
    <property type="entry name" value="DUF4012"/>
    <property type="match status" value="1"/>
</dbReference>
<protein>
    <recommendedName>
        <fullName evidence="4">DUF4012 domain-containing protein</fullName>
    </recommendedName>
</protein>
<evidence type="ECO:0008006" key="4">
    <source>
        <dbReference type="Google" id="ProtNLM"/>
    </source>
</evidence>
<evidence type="ECO:0000313" key="2">
    <source>
        <dbReference type="EMBL" id="PIS22925.1"/>
    </source>
</evidence>
<keyword evidence="1" id="KW-0812">Transmembrane</keyword>
<dbReference type="Proteomes" id="UP000230340">
    <property type="component" value="Unassembled WGS sequence"/>
</dbReference>
<evidence type="ECO:0000313" key="3">
    <source>
        <dbReference type="Proteomes" id="UP000230340"/>
    </source>
</evidence>
<keyword evidence="1" id="KW-1133">Transmembrane helix</keyword>
<comment type="caution">
    <text evidence="2">The sequence shown here is derived from an EMBL/GenBank/DDBJ whole genome shotgun (WGS) entry which is preliminary data.</text>
</comment>
<reference evidence="3" key="1">
    <citation type="submission" date="2017-09" db="EMBL/GenBank/DDBJ databases">
        <title>Depth-based differentiation of microbial function through sediment-hosted aquifers and enrichment of novel symbionts in the deep terrestrial subsurface.</title>
        <authorList>
            <person name="Probst A.J."/>
            <person name="Ladd B."/>
            <person name="Jarett J.K."/>
            <person name="Geller-Mcgrath D.E."/>
            <person name="Sieber C.M.K."/>
            <person name="Emerson J.B."/>
            <person name="Anantharaman K."/>
            <person name="Thomas B.C."/>
            <person name="Malmstrom R."/>
            <person name="Stieglmeier M."/>
            <person name="Klingl A."/>
            <person name="Woyke T."/>
            <person name="Ryan C.M."/>
            <person name="Banfield J.F."/>
        </authorList>
    </citation>
    <scope>NUCLEOTIDE SEQUENCE [LARGE SCALE GENOMIC DNA]</scope>
</reference>
<keyword evidence="1" id="KW-0472">Membrane</keyword>
<organism evidence="2 3">
    <name type="scientific">candidate division WWE3 bacterium CG08_land_8_20_14_0_20_40_13</name>
    <dbReference type="NCBI Taxonomy" id="1975084"/>
    <lineage>
        <taxon>Bacteria</taxon>
        <taxon>Katanobacteria</taxon>
    </lineage>
</organism>
<dbReference type="EMBL" id="PEYT01000024">
    <property type="protein sequence ID" value="PIS22925.1"/>
    <property type="molecule type" value="Genomic_DNA"/>
</dbReference>
<dbReference type="InterPro" id="IPR025101">
    <property type="entry name" value="DUF4012"/>
</dbReference>
<proteinExistence type="predicted"/>
<accession>A0A2H0XDM9</accession>